<organism evidence="2 3">
    <name type="scientific">Rhizophagus irregularis</name>
    <dbReference type="NCBI Taxonomy" id="588596"/>
    <lineage>
        <taxon>Eukaryota</taxon>
        <taxon>Fungi</taxon>
        <taxon>Fungi incertae sedis</taxon>
        <taxon>Mucoromycota</taxon>
        <taxon>Glomeromycotina</taxon>
        <taxon>Glomeromycetes</taxon>
        <taxon>Glomerales</taxon>
        <taxon>Glomeraceae</taxon>
        <taxon>Rhizophagus</taxon>
    </lineage>
</organism>
<evidence type="ECO:0000313" key="2">
    <source>
        <dbReference type="EMBL" id="PKB93657.1"/>
    </source>
</evidence>
<feature type="region of interest" description="Disordered" evidence="1">
    <location>
        <begin position="74"/>
        <end position="114"/>
    </location>
</feature>
<reference evidence="2 3" key="2">
    <citation type="submission" date="2017-09" db="EMBL/GenBank/DDBJ databases">
        <title>Extensive intraspecific genome diversity in a model arbuscular mycorrhizal fungus.</title>
        <authorList>
            <person name="Chen E.C."/>
            <person name="Morin E."/>
            <person name="Beaudet D."/>
            <person name="Noel J."/>
            <person name="Ndikumana S."/>
            <person name="Charron P."/>
            <person name="St-Onge C."/>
            <person name="Giorgi J."/>
            <person name="Grigoriev I.V."/>
            <person name="Roux C."/>
            <person name="Martin F.M."/>
            <person name="Corradi N."/>
        </authorList>
    </citation>
    <scope>NUCLEOTIDE SEQUENCE [LARGE SCALE GENOMIC DNA]</scope>
    <source>
        <strain evidence="2 3">A5</strain>
    </source>
</reference>
<dbReference type="AlphaFoldDB" id="A0A2N0NGG0"/>
<accession>A0A2N0NGG0</accession>
<dbReference type="EMBL" id="LLXJ01007535">
    <property type="protein sequence ID" value="PKB93657.1"/>
    <property type="molecule type" value="Genomic_DNA"/>
</dbReference>
<dbReference type="Proteomes" id="UP000232722">
    <property type="component" value="Unassembled WGS sequence"/>
</dbReference>
<name>A0A2N0NGG0_9GLOM</name>
<sequence length="114" mass="12881">MPISHQSVTNQVPDWFSFQVGFRSTETPKICLAIQVASEVQKLQRFVSSAIQVTSEEWKKPSFVRRLRFGWASEKQKPKGKDSCGGLPKNENPKIKIYSGGLPTNENPKVQVDF</sequence>
<comment type="caution">
    <text evidence="2">The sequence shown here is derived from an EMBL/GenBank/DDBJ whole genome shotgun (WGS) entry which is preliminary data.</text>
</comment>
<reference evidence="2 3" key="1">
    <citation type="submission" date="2016-04" db="EMBL/GenBank/DDBJ databases">
        <title>Genome analyses suggest a sexual origin of heterokaryosis in a supposedly ancient asexual fungus.</title>
        <authorList>
            <person name="Ropars J."/>
            <person name="Sedzielewska K."/>
            <person name="Noel J."/>
            <person name="Charron P."/>
            <person name="Farinelli L."/>
            <person name="Marton T."/>
            <person name="Kruger M."/>
            <person name="Pelin A."/>
            <person name="Brachmann A."/>
            <person name="Corradi N."/>
        </authorList>
    </citation>
    <scope>NUCLEOTIDE SEQUENCE [LARGE SCALE GENOMIC DNA]</scope>
    <source>
        <strain evidence="2 3">A5</strain>
    </source>
</reference>
<gene>
    <name evidence="2" type="ORF">RhiirA5_440677</name>
</gene>
<protein>
    <submittedName>
        <fullName evidence="2">Uncharacterized protein</fullName>
    </submittedName>
</protein>
<evidence type="ECO:0000256" key="1">
    <source>
        <dbReference type="SAM" id="MobiDB-lite"/>
    </source>
</evidence>
<evidence type="ECO:0000313" key="3">
    <source>
        <dbReference type="Proteomes" id="UP000232722"/>
    </source>
</evidence>
<proteinExistence type="predicted"/>